<name>A0ABP9V1E8_9BACT</name>
<dbReference type="InterPro" id="IPR025241">
    <property type="entry name" value="DUF4190"/>
</dbReference>
<dbReference type="EMBL" id="BAABRL010000008">
    <property type="protein sequence ID" value="GAA5496518.1"/>
    <property type="molecule type" value="Genomic_DNA"/>
</dbReference>
<feature type="transmembrane region" description="Helical" evidence="1">
    <location>
        <begin position="100"/>
        <end position="124"/>
    </location>
</feature>
<dbReference type="Proteomes" id="UP001424741">
    <property type="component" value="Unassembled WGS sequence"/>
</dbReference>
<proteinExistence type="predicted"/>
<evidence type="ECO:0000313" key="4">
    <source>
        <dbReference type="EMBL" id="GAA5496518.1"/>
    </source>
</evidence>
<keyword evidence="1" id="KW-1133">Transmembrane helix</keyword>
<sequence length="172" mass="18532">MGVAFFVKLIIMTTQSNWYYSLNNQQHGPVSRAELNQILSGHNPAEVLVWSEGMPEWVAASKMETASSTPVTPYASPHSFPVGPVPGLARRRTSGMAITAMVLGIISVLSFGMLILPQILAVVFGHIGMSQCKNDPNLDGNGLAIAGLVMGYIFLGLFLLFFLILMIPVLAL</sequence>
<organism evidence="4 5">
    <name type="scientific">Rubritalea halochordaticola</name>
    <dbReference type="NCBI Taxonomy" id="714537"/>
    <lineage>
        <taxon>Bacteria</taxon>
        <taxon>Pseudomonadati</taxon>
        <taxon>Verrucomicrobiota</taxon>
        <taxon>Verrucomicrobiia</taxon>
        <taxon>Verrucomicrobiales</taxon>
        <taxon>Rubritaleaceae</taxon>
        <taxon>Rubritalea</taxon>
    </lineage>
</organism>
<keyword evidence="1" id="KW-0472">Membrane</keyword>
<evidence type="ECO:0008006" key="6">
    <source>
        <dbReference type="Google" id="ProtNLM"/>
    </source>
</evidence>
<evidence type="ECO:0000313" key="5">
    <source>
        <dbReference type="Proteomes" id="UP001424741"/>
    </source>
</evidence>
<dbReference type="Pfam" id="PF13828">
    <property type="entry name" value="DUF4190"/>
    <property type="match status" value="1"/>
</dbReference>
<gene>
    <name evidence="4" type="ORF">Rhal01_02702</name>
</gene>
<evidence type="ECO:0000256" key="1">
    <source>
        <dbReference type="SAM" id="Phobius"/>
    </source>
</evidence>
<evidence type="ECO:0000259" key="2">
    <source>
        <dbReference type="Pfam" id="PF13828"/>
    </source>
</evidence>
<accession>A0ABP9V1E8</accession>
<reference evidence="4 5" key="1">
    <citation type="submission" date="2024-02" db="EMBL/GenBank/DDBJ databases">
        <title>Rubritalea halochordaticola NBRC 107102.</title>
        <authorList>
            <person name="Ichikawa N."/>
            <person name="Katano-Makiyama Y."/>
            <person name="Hidaka K."/>
        </authorList>
    </citation>
    <scope>NUCLEOTIDE SEQUENCE [LARGE SCALE GENOMIC DNA]</scope>
    <source>
        <strain evidence="4 5">NBRC 107102</strain>
    </source>
</reference>
<keyword evidence="5" id="KW-1185">Reference proteome</keyword>
<feature type="domain" description="GYF" evidence="3">
    <location>
        <begin position="18"/>
        <end position="63"/>
    </location>
</feature>
<feature type="transmembrane region" description="Helical" evidence="1">
    <location>
        <begin position="144"/>
        <end position="171"/>
    </location>
</feature>
<protein>
    <recommendedName>
        <fullName evidence="6">DUF4190 domain-containing protein</fullName>
    </recommendedName>
</protein>
<keyword evidence="1" id="KW-0812">Transmembrane</keyword>
<feature type="domain" description="DUF4190" evidence="2">
    <location>
        <begin position="96"/>
        <end position="161"/>
    </location>
</feature>
<dbReference type="InterPro" id="IPR025640">
    <property type="entry name" value="GYF_2"/>
</dbReference>
<evidence type="ECO:0000259" key="3">
    <source>
        <dbReference type="Pfam" id="PF14237"/>
    </source>
</evidence>
<dbReference type="Pfam" id="PF14237">
    <property type="entry name" value="GYF_2"/>
    <property type="match status" value="1"/>
</dbReference>
<comment type="caution">
    <text evidence="4">The sequence shown here is derived from an EMBL/GenBank/DDBJ whole genome shotgun (WGS) entry which is preliminary data.</text>
</comment>